<organism evidence="1">
    <name type="scientific">Anguilla anguilla</name>
    <name type="common">European freshwater eel</name>
    <name type="synonym">Muraena anguilla</name>
    <dbReference type="NCBI Taxonomy" id="7936"/>
    <lineage>
        <taxon>Eukaryota</taxon>
        <taxon>Metazoa</taxon>
        <taxon>Chordata</taxon>
        <taxon>Craniata</taxon>
        <taxon>Vertebrata</taxon>
        <taxon>Euteleostomi</taxon>
        <taxon>Actinopterygii</taxon>
        <taxon>Neopterygii</taxon>
        <taxon>Teleostei</taxon>
        <taxon>Anguilliformes</taxon>
        <taxon>Anguillidae</taxon>
        <taxon>Anguilla</taxon>
    </lineage>
</organism>
<dbReference type="EMBL" id="GBXM01015167">
    <property type="protein sequence ID" value="JAH93410.1"/>
    <property type="molecule type" value="Transcribed_RNA"/>
</dbReference>
<accession>A0A0E9WV43</accession>
<name>A0A0E9WV43_ANGAN</name>
<sequence length="36" mass="3914">MSSQNVLWTNGFEIQDLNVPETTASPEGPLLSCVHV</sequence>
<evidence type="ECO:0000313" key="1">
    <source>
        <dbReference type="EMBL" id="JAH93410.1"/>
    </source>
</evidence>
<protein>
    <submittedName>
        <fullName evidence="1">Uncharacterized protein</fullName>
    </submittedName>
</protein>
<proteinExistence type="predicted"/>
<dbReference type="AlphaFoldDB" id="A0A0E9WV43"/>
<reference evidence="1" key="1">
    <citation type="submission" date="2014-11" db="EMBL/GenBank/DDBJ databases">
        <authorList>
            <person name="Amaro Gonzalez C."/>
        </authorList>
    </citation>
    <scope>NUCLEOTIDE SEQUENCE</scope>
</reference>
<reference evidence="1" key="2">
    <citation type="journal article" date="2015" name="Fish Shellfish Immunol.">
        <title>Early steps in the European eel (Anguilla anguilla)-Vibrio vulnificus interaction in the gills: Role of the RtxA13 toxin.</title>
        <authorList>
            <person name="Callol A."/>
            <person name="Pajuelo D."/>
            <person name="Ebbesson L."/>
            <person name="Teles M."/>
            <person name="MacKenzie S."/>
            <person name="Amaro C."/>
        </authorList>
    </citation>
    <scope>NUCLEOTIDE SEQUENCE</scope>
</reference>